<name>A0A0D0WRG9_9ACTN</name>
<dbReference type="AlphaFoldDB" id="A0A0D0WRG9"/>
<feature type="domain" description="Helicase-associated" evidence="2">
    <location>
        <begin position="1"/>
        <end position="32"/>
    </location>
</feature>
<gene>
    <name evidence="3" type="ORF">TK50_26855</name>
</gene>
<comment type="caution">
    <text evidence="3">The sequence shown here is derived from an EMBL/GenBank/DDBJ whole genome shotgun (WGS) entry which is preliminary data.</text>
</comment>
<dbReference type="Proteomes" id="UP000032254">
    <property type="component" value="Unassembled WGS sequence"/>
</dbReference>
<protein>
    <recommendedName>
        <fullName evidence="2">Helicase-associated domain-containing protein</fullName>
    </recommendedName>
</protein>
<accession>A0A0D0WRG9</accession>
<dbReference type="PATRIC" id="fig|47853.6.peg.5627"/>
<reference evidence="3 4" key="1">
    <citation type="submission" date="2015-01" db="EMBL/GenBank/DDBJ databases">
        <title>Sequencing and annotation of Micromonospora carbonacea strain JXNU-1 genome.</title>
        <authorList>
            <person name="Long Z."/>
            <person name="Huang Y."/>
            <person name="Jiang Y."/>
        </authorList>
    </citation>
    <scope>NUCLEOTIDE SEQUENCE [LARGE SCALE GENOMIC DNA]</scope>
    <source>
        <strain evidence="3 4">JXNU-1</strain>
    </source>
</reference>
<dbReference type="InterPro" id="IPR005114">
    <property type="entry name" value="Helicase_assoc"/>
</dbReference>
<evidence type="ECO:0000256" key="1">
    <source>
        <dbReference type="SAM" id="MobiDB-lite"/>
    </source>
</evidence>
<dbReference type="Gene3D" id="6.10.140.530">
    <property type="match status" value="1"/>
</dbReference>
<dbReference type="EMBL" id="JXSX01000003">
    <property type="protein sequence ID" value="KIR61319.1"/>
    <property type="molecule type" value="Genomic_DNA"/>
</dbReference>
<organism evidence="3 4">
    <name type="scientific">Micromonospora haikouensis</name>
    <dbReference type="NCBI Taxonomy" id="686309"/>
    <lineage>
        <taxon>Bacteria</taxon>
        <taxon>Bacillati</taxon>
        <taxon>Actinomycetota</taxon>
        <taxon>Actinomycetes</taxon>
        <taxon>Micromonosporales</taxon>
        <taxon>Micromonosporaceae</taxon>
        <taxon>Micromonospora</taxon>
    </lineage>
</organism>
<sequence length="75" mass="8256">MNLAKWLSKQRAARRAGTLTDRQIAALDAIGMQWEIPSGWARTRQVTARRRTSTPDPAPANPTPAHQSAPPTEQP</sequence>
<evidence type="ECO:0000313" key="3">
    <source>
        <dbReference type="EMBL" id="KIR61319.1"/>
    </source>
</evidence>
<dbReference type="Pfam" id="PF03457">
    <property type="entry name" value="HA"/>
    <property type="match status" value="1"/>
</dbReference>
<keyword evidence="4" id="KW-1185">Reference proteome</keyword>
<evidence type="ECO:0000259" key="2">
    <source>
        <dbReference type="Pfam" id="PF03457"/>
    </source>
</evidence>
<feature type="region of interest" description="Disordered" evidence="1">
    <location>
        <begin position="40"/>
        <end position="75"/>
    </location>
</feature>
<evidence type="ECO:0000313" key="4">
    <source>
        <dbReference type="Proteomes" id="UP000032254"/>
    </source>
</evidence>
<proteinExistence type="predicted"/>